<evidence type="ECO:0000313" key="5">
    <source>
        <dbReference type="Proteomes" id="UP000577697"/>
    </source>
</evidence>
<evidence type="ECO:0000313" key="2">
    <source>
        <dbReference type="EMBL" id="AMS41226.1"/>
    </source>
</evidence>
<name>A0AAC8YPF9_AMIAI</name>
<feature type="domain" description="Helix-turn-helix type 11" evidence="1">
    <location>
        <begin position="16"/>
        <end position="57"/>
    </location>
</feature>
<keyword evidence="5" id="KW-1185">Reference proteome</keyword>
<dbReference type="InterPro" id="IPR036390">
    <property type="entry name" value="WH_DNA-bd_sf"/>
</dbReference>
<dbReference type="Proteomes" id="UP000577697">
    <property type="component" value="Unassembled WGS sequence"/>
</dbReference>
<dbReference type="AlphaFoldDB" id="A0AAC8YPF9"/>
<dbReference type="RefSeq" id="WP_067959102.1">
    <property type="nucleotide sequence ID" value="NZ_CP015005.1"/>
</dbReference>
<evidence type="ECO:0000259" key="1">
    <source>
        <dbReference type="Pfam" id="PF08279"/>
    </source>
</evidence>
<dbReference type="SUPFAM" id="SSF46785">
    <property type="entry name" value="Winged helix' DNA-binding domain"/>
    <property type="match status" value="1"/>
</dbReference>
<proteinExistence type="predicted"/>
<dbReference type="Proteomes" id="UP000075755">
    <property type="component" value="Chromosome"/>
</dbReference>
<accession>A0AAC8YPF9</accession>
<reference evidence="2 4" key="1">
    <citation type="submission" date="2016-03" db="EMBL/GenBank/DDBJ databases">
        <title>Complete genome of Aminobacter aminovorans KCTC 2477.</title>
        <authorList>
            <person name="Kim K.M."/>
        </authorList>
    </citation>
    <scope>NUCLEOTIDE SEQUENCE [LARGE SCALE GENOMIC DNA]</scope>
    <source>
        <strain evidence="2 4">KCTC 2477</strain>
    </source>
</reference>
<dbReference type="GO" id="GO:0003677">
    <property type="term" value="F:DNA binding"/>
    <property type="evidence" value="ECO:0007669"/>
    <property type="project" value="UniProtKB-KW"/>
</dbReference>
<dbReference type="Gene3D" id="1.10.10.10">
    <property type="entry name" value="Winged helix-like DNA-binding domain superfamily/Winged helix DNA-binding domain"/>
    <property type="match status" value="1"/>
</dbReference>
<evidence type="ECO:0000313" key="3">
    <source>
        <dbReference type="EMBL" id="MBB3705791.1"/>
    </source>
</evidence>
<reference evidence="3 5" key="2">
    <citation type="submission" date="2020-08" db="EMBL/GenBank/DDBJ databases">
        <title>Genomic Encyclopedia of Type Strains, Phase IV (KMG-IV): sequencing the most valuable type-strain genomes for metagenomic binning, comparative biology and taxonomic classification.</title>
        <authorList>
            <person name="Goeker M."/>
        </authorList>
    </citation>
    <scope>NUCLEOTIDE SEQUENCE [LARGE SCALE GENOMIC DNA]</scope>
    <source>
        <strain evidence="3 5">DSM 10368</strain>
    </source>
</reference>
<sequence>MNTPADLDRVLAAMGDEVVTASELANRVGVCERTIYRCVARLRRKGHRILSGAGIGYLVRPRRPAAGEARANG</sequence>
<dbReference type="InterPro" id="IPR013196">
    <property type="entry name" value="HTH_11"/>
</dbReference>
<dbReference type="Pfam" id="PF08279">
    <property type="entry name" value="HTH_11"/>
    <property type="match status" value="1"/>
</dbReference>
<dbReference type="EMBL" id="JACICB010000007">
    <property type="protein sequence ID" value="MBB3705791.1"/>
    <property type="molecule type" value="Genomic_DNA"/>
</dbReference>
<gene>
    <name evidence="2" type="ORF">AA2016_2298</name>
    <name evidence="3" type="ORF">FHS67_002110</name>
</gene>
<dbReference type="KEGG" id="aak:AA2016_2298"/>
<protein>
    <submittedName>
        <fullName evidence="3">DNA-binding transcriptional regulator YafY</fullName>
    </submittedName>
</protein>
<keyword evidence="3" id="KW-0238">DNA-binding</keyword>
<organism evidence="2 4">
    <name type="scientific">Aminobacter aminovorans</name>
    <name type="common">Chelatobacter heintzii</name>
    <dbReference type="NCBI Taxonomy" id="83263"/>
    <lineage>
        <taxon>Bacteria</taxon>
        <taxon>Pseudomonadati</taxon>
        <taxon>Pseudomonadota</taxon>
        <taxon>Alphaproteobacteria</taxon>
        <taxon>Hyphomicrobiales</taxon>
        <taxon>Phyllobacteriaceae</taxon>
        <taxon>Aminobacter</taxon>
    </lineage>
</organism>
<dbReference type="EMBL" id="CP015005">
    <property type="protein sequence ID" value="AMS41226.1"/>
    <property type="molecule type" value="Genomic_DNA"/>
</dbReference>
<evidence type="ECO:0000313" key="4">
    <source>
        <dbReference type="Proteomes" id="UP000075755"/>
    </source>
</evidence>
<dbReference type="InterPro" id="IPR036388">
    <property type="entry name" value="WH-like_DNA-bd_sf"/>
</dbReference>